<feature type="compositionally biased region" description="Acidic residues" evidence="6">
    <location>
        <begin position="247"/>
        <end position="266"/>
    </location>
</feature>
<feature type="domain" description="SPX" evidence="8">
    <location>
        <begin position="1"/>
        <end position="338"/>
    </location>
</feature>
<dbReference type="GO" id="GO:0006817">
    <property type="term" value="P:phosphate ion transport"/>
    <property type="evidence" value="ECO:0007669"/>
    <property type="project" value="TreeGrafter"/>
</dbReference>
<gene>
    <name evidence="9" type="ORF">CLIB1423_03S03620</name>
</gene>
<dbReference type="GO" id="GO:0006797">
    <property type="term" value="P:polyphosphate metabolic process"/>
    <property type="evidence" value="ECO:0007669"/>
    <property type="project" value="TreeGrafter"/>
</dbReference>
<feature type="transmembrane region" description="Helical" evidence="7">
    <location>
        <begin position="908"/>
        <end position="931"/>
    </location>
</feature>
<keyword evidence="3 7" id="KW-0812">Transmembrane</keyword>
<evidence type="ECO:0000256" key="3">
    <source>
        <dbReference type="ARBA" id="ARBA00022692"/>
    </source>
</evidence>
<dbReference type="Proteomes" id="UP000837801">
    <property type="component" value="Unassembled WGS sequence"/>
</dbReference>
<evidence type="ECO:0000313" key="10">
    <source>
        <dbReference type="Proteomes" id="UP000837801"/>
    </source>
</evidence>
<feature type="transmembrane region" description="Helical" evidence="7">
    <location>
        <begin position="640"/>
        <end position="662"/>
    </location>
</feature>
<feature type="transmembrane region" description="Helical" evidence="7">
    <location>
        <begin position="600"/>
        <end position="628"/>
    </location>
</feature>
<feature type="transmembrane region" description="Helical" evidence="7">
    <location>
        <begin position="553"/>
        <end position="579"/>
    </location>
</feature>
<protein>
    <submittedName>
        <fullName evidence="9">Inorganic phosphate transporter Pho87p</fullName>
    </submittedName>
</protein>
<dbReference type="AlphaFoldDB" id="A0A9P0VXC3"/>
<feature type="transmembrane region" description="Helical" evidence="7">
    <location>
        <begin position="726"/>
        <end position="744"/>
    </location>
</feature>
<sequence>MKFAHSLKFNAVPEWQDYYVNYPALKKTIYKLQQEQLQQEIGNNGIDLTTVTELLESESKKLHEESKVSDSNVKDSAINNSSDEENADDKHKFSSKLLNRFKKNKKITFDADLESGDKHSVSSFTVESETYAFHRFINSSDEEGFDTLKIFTKQLLQQLQKIDEFYMQRQRKIFKDYDNLVKDLERNEIFIEEIFKRTQAYNQNPLKYRRRSIVTEMKIDNLTGSSSATLNSADLEKQDTHVTSIAEESDEDSEEDEDDDDDDDEEEHQHSHNSALLDHSHFQVDQQKRIALKKKSTNIFIELSELKSFIELNKIGFTKITKKFDKSCNYAIKQDFVSNFLPSNSQAFVPKTLATIDSKINEIIKMYAFMIDKLNPATTAADLEDIKLELKSHLRDHIVWERNTVWKDLLSLEKKSYDLELHKHAGAHNNKMGDESNVVNDMILQLNVKSYKLPRAVFGYESILLPASLLTWQVFKLVLITIVFIILMTVKTMNDPEEHRCLAVLAACALLWATEAIPLYITGMLVPFLTVTCKVLKNTDGTGHMTGADASDYILGVMWNSTIMLLMGGFTLAAALSKYNIAKIISSWMLAAAGTKPRNILLAIMAISLFLAMWISNVAAPVLCFSLIQPVLRTLPTTSPLSQALMMGIALASNMAGMASPISSPQNIIAIESMSPNPGWGNWFAVALPVSIIGTLGIWVMLLFTFDISHVKVQAFKPMKDKFTVKQWYIMIVTIGTILCWCFIGNHHMAGFLGTSGIISILPMILFFGTGLLTVQDLNNFPWSIIVLAMGGIALGKAVSSSGLLKTVAEALQDKIMDFNMYAIVMIFGILILVVATFVSHTVAALIIVPLVKEVGESLPTPHPLLLIMSTTLIASAAMALPTSGFPNVTAISMTDELGQRYLTVNTFITRGIPASIIGYICVVTIGYGIMTAIQF</sequence>
<keyword evidence="5 7" id="KW-0472">Membrane</keyword>
<dbReference type="CDD" id="cd01115">
    <property type="entry name" value="SLC13_permease"/>
    <property type="match status" value="1"/>
</dbReference>
<evidence type="ECO:0000256" key="6">
    <source>
        <dbReference type="SAM" id="MobiDB-lite"/>
    </source>
</evidence>
<comment type="caution">
    <text evidence="9">The sequence shown here is derived from an EMBL/GenBank/DDBJ whole genome shotgun (WGS) entry which is preliminary data.</text>
</comment>
<feature type="region of interest" description="Disordered" evidence="6">
    <location>
        <begin position="230"/>
        <end position="278"/>
    </location>
</feature>
<reference evidence="9" key="1">
    <citation type="submission" date="2022-03" db="EMBL/GenBank/DDBJ databases">
        <authorList>
            <person name="Legras J.-L."/>
            <person name="Devillers H."/>
            <person name="Grondin C."/>
        </authorList>
    </citation>
    <scope>NUCLEOTIDE SEQUENCE</scope>
    <source>
        <strain evidence="9">CLIB 1423</strain>
    </source>
</reference>
<dbReference type="OrthoDB" id="10260443at2759"/>
<dbReference type="Pfam" id="PF03600">
    <property type="entry name" value="CitMHS"/>
    <property type="match status" value="1"/>
</dbReference>
<dbReference type="InterPro" id="IPR004331">
    <property type="entry name" value="SPX_dom"/>
</dbReference>
<dbReference type="CDD" id="cd14478">
    <property type="entry name" value="SPX_PHO87_PHO90_like"/>
    <property type="match status" value="1"/>
</dbReference>
<accession>A0A9P0VXC3</accession>
<evidence type="ECO:0000259" key="8">
    <source>
        <dbReference type="PROSITE" id="PS51382"/>
    </source>
</evidence>
<feature type="transmembrane region" description="Helical" evidence="7">
    <location>
        <begin position="781"/>
        <end position="800"/>
    </location>
</feature>
<comment type="subcellular location">
    <subcellularLocation>
        <location evidence="1">Membrane</location>
        <topology evidence="1">Multi-pass membrane protein</topology>
    </subcellularLocation>
</comment>
<dbReference type="GO" id="GO:0005886">
    <property type="term" value="C:plasma membrane"/>
    <property type="evidence" value="ECO:0007669"/>
    <property type="project" value="TreeGrafter"/>
</dbReference>
<dbReference type="GO" id="GO:0005315">
    <property type="term" value="F:phosphate transmembrane transporter activity"/>
    <property type="evidence" value="ECO:0007669"/>
    <property type="project" value="TreeGrafter"/>
</dbReference>
<evidence type="ECO:0000256" key="5">
    <source>
        <dbReference type="ARBA" id="ARBA00023136"/>
    </source>
</evidence>
<evidence type="ECO:0000256" key="2">
    <source>
        <dbReference type="ARBA" id="ARBA00022448"/>
    </source>
</evidence>
<evidence type="ECO:0000313" key="9">
    <source>
        <dbReference type="EMBL" id="CAH2351321.1"/>
    </source>
</evidence>
<feature type="transmembrane region" description="Helical" evidence="7">
    <location>
        <begin position="502"/>
        <end position="521"/>
    </location>
</feature>
<feature type="transmembrane region" description="Helical" evidence="7">
    <location>
        <begin position="470"/>
        <end position="490"/>
    </location>
</feature>
<feature type="region of interest" description="Disordered" evidence="6">
    <location>
        <begin position="62"/>
        <end position="89"/>
    </location>
</feature>
<dbReference type="PANTHER" id="PTHR10283">
    <property type="entry name" value="SOLUTE CARRIER FAMILY 13 MEMBER"/>
    <property type="match status" value="1"/>
</dbReference>
<evidence type="ECO:0000256" key="7">
    <source>
        <dbReference type="SAM" id="Phobius"/>
    </source>
</evidence>
<keyword evidence="2" id="KW-0813">Transport</keyword>
<feature type="transmembrane region" description="Helical" evidence="7">
    <location>
        <begin position="683"/>
        <end position="706"/>
    </location>
</feature>
<dbReference type="PANTHER" id="PTHR10283:SF110">
    <property type="entry name" value="INORGANIC PHOSPHATE TRANSPORTER PHO87-RELATED"/>
    <property type="match status" value="1"/>
</dbReference>
<dbReference type="PROSITE" id="PS51382">
    <property type="entry name" value="SPX"/>
    <property type="match status" value="1"/>
</dbReference>
<dbReference type="InterPro" id="IPR004680">
    <property type="entry name" value="Cit_transptr-like_dom"/>
</dbReference>
<evidence type="ECO:0000256" key="1">
    <source>
        <dbReference type="ARBA" id="ARBA00004141"/>
    </source>
</evidence>
<feature type="transmembrane region" description="Helical" evidence="7">
    <location>
        <begin position="864"/>
        <end position="887"/>
    </location>
</feature>
<name>A0A9P0VXC3_9ASCO</name>
<keyword evidence="4 7" id="KW-1133">Transmembrane helix</keyword>
<keyword evidence="10" id="KW-1185">Reference proteome</keyword>
<feature type="transmembrane region" description="Helical" evidence="7">
    <location>
        <begin position="821"/>
        <end position="852"/>
    </location>
</feature>
<feature type="transmembrane region" description="Helical" evidence="7">
    <location>
        <begin position="751"/>
        <end position="775"/>
    </location>
</feature>
<dbReference type="Pfam" id="PF03105">
    <property type="entry name" value="SPX"/>
    <property type="match status" value="1"/>
</dbReference>
<proteinExistence type="predicted"/>
<dbReference type="EMBL" id="CAKXYY010000003">
    <property type="protein sequence ID" value="CAH2351321.1"/>
    <property type="molecule type" value="Genomic_DNA"/>
</dbReference>
<organism evidence="9 10">
    <name type="scientific">[Candida] railenensis</name>
    <dbReference type="NCBI Taxonomy" id="45579"/>
    <lineage>
        <taxon>Eukaryota</taxon>
        <taxon>Fungi</taxon>
        <taxon>Dikarya</taxon>
        <taxon>Ascomycota</taxon>
        <taxon>Saccharomycotina</taxon>
        <taxon>Pichiomycetes</taxon>
        <taxon>Debaryomycetaceae</taxon>
        <taxon>Kurtzmaniella</taxon>
    </lineage>
</organism>
<evidence type="ECO:0000256" key="4">
    <source>
        <dbReference type="ARBA" id="ARBA00022989"/>
    </source>
</evidence>